<evidence type="ECO:0000313" key="2">
    <source>
        <dbReference type="Proteomes" id="UP001319828"/>
    </source>
</evidence>
<gene>
    <name evidence="1" type="ORF">H2252_02095</name>
</gene>
<name>A0ACC5VZV2_9BACT</name>
<evidence type="ECO:0000313" key="1">
    <source>
        <dbReference type="EMBL" id="MBZ7974168.1"/>
    </source>
</evidence>
<protein>
    <submittedName>
        <fullName evidence="1">Uncharacterized protein</fullName>
    </submittedName>
</protein>
<reference evidence="1" key="1">
    <citation type="submission" date="2020-07" db="EMBL/GenBank/DDBJ databases">
        <title>Campylobacter molothri sp. nov. isolated from wild birds.</title>
        <authorList>
            <person name="Miller W.G."/>
            <person name="Chapman M.H."/>
            <person name="Yee E."/>
            <person name="Lopes B.S."/>
            <person name="Forbes K.J."/>
        </authorList>
    </citation>
    <scope>NUCLEOTIDE SEQUENCE</scope>
    <source>
        <strain evidence="1">RM9754</strain>
    </source>
</reference>
<dbReference type="Proteomes" id="UP001319828">
    <property type="component" value="Unassembled WGS sequence"/>
</dbReference>
<keyword evidence="2" id="KW-1185">Reference proteome</keyword>
<dbReference type="EMBL" id="JACHUQ010000002">
    <property type="protein sequence ID" value="MBZ7974168.1"/>
    <property type="molecule type" value="Genomic_DNA"/>
</dbReference>
<accession>A0ACC5VZV2</accession>
<comment type="caution">
    <text evidence="1">The sequence shown here is derived from an EMBL/GenBank/DDBJ whole genome shotgun (WGS) entry which is preliminary data.</text>
</comment>
<sequence length="929" mass="108615">MSNNINILKYLLFIEYLTPQSLKDIKFCHDAFEISCIDDYIKNNIEQICDKNKKILDDPLNNYYIEIIIQGGIYTNKILFEKIIDKFNITEKLEDFYNILNAEYASFVLKFNGKLNFKYKNEIIKFNEFNLNDHKNFIPIIDNNFTFDKRNFYLSTAPWIANDIENINLPHHIFIDLSQSIANELSSLKDISISYFYSKAIKIINDNFPLLGNKFRISMNLTKTLNENVFLNSFYIQDLVNILENYKENKFHTIDKYLSNQPKQRIDMDKNQLEILENYIDELSLSSFASKFALMYSQQFAVNKILKIHKDHNDIYSINGPPGTGKTTLIKDVIAGIITQRAIEISKLNYDEIIKNEDGIYKLNEKLKGYEILLCSSNNKAIENISKELPKNDAINCKYIEDFDYFGTIATRFLNKKNETEIKAWGLICGVLGNGSNKSSFIYNILKDFNSKECNFIGLINYIKKNKLTDKDFNQAKNDFNQALHKVNLLLNQNKKYKHKIQKIKNFYKLKNKTNLFNNIIYLSKIFLYKVIGKNYEKNMQKNILSLEKEFYLNDETNKEKSSFFMIENNEKTELFEARNDLFIKALNLHKIAILSNNSYFAKNLEILSDLLGGTDYRNLSKNNIVEIWKSLFFVIPSISSTYASFGYCFKDIGYNEFGYLISDESGQSTITSAIGAIYRTKKAIVIGDPLQLEPIVNIPNNINNFFIKYFNIDENFNIKNTSLQNRCDFLQSYGKYIYQNNQKIWLGSPLRVHNRCDKEIFELSNKIAYDNMMIYGKKIKKNLELQNTWFDIKEEQWEGNCNKKEIEFLYTLLDEINQHNMDIGIITPFVDIRQNLTDITEKYKNLKHSKIGTIHTMQGKEADIIILILGGNNENARKWVSSKPNLINVALTRAKNIIFIIGNKENYIELDYFNHLKNINTITPNLFD</sequence>
<organism evidence="1 2">
    <name type="scientific">Campylobacter molothri</name>
    <dbReference type="NCBI Taxonomy" id="1032242"/>
    <lineage>
        <taxon>Bacteria</taxon>
        <taxon>Pseudomonadati</taxon>
        <taxon>Campylobacterota</taxon>
        <taxon>Epsilonproteobacteria</taxon>
        <taxon>Campylobacterales</taxon>
        <taxon>Campylobacteraceae</taxon>
        <taxon>Campylobacter</taxon>
    </lineage>
</organism>
<proteinExistence type="predicted"/>